<dbReference type="Pfam" id="PF17125">
    <property type="entry name" value="Methyltr_RsmF_N"/>
    <property type="match status" value="1"/>
</dbReference>
<evidence type="ECO:0000256" key="4">
    <source>
        <dbReference type="ARBA" id="ARBA00022691"/>
    </source>
</evidence>
<dbReference type="InterPro" id="IPR049560">
    <property type="entry name" value="MeTrfase_RsmB-F_NOP2_cat"/>
</dbReference>
<keyword evidence="5 6" id="KW-0694">RNA-binding</keyword>
<keyword evidence="2 6" id="KW-0489">Methyltransferase</keyword>
<keyword evidence="3 6" id="KW-0808">Transferase</keyword>
<evidence type="ECO:0000259" key="7">
    <source>
        <dbReference type="PROSITE" id="PS51686"/>
    </source>
</evidence>
<dbReference type="EMBL" id="FUXK01000018">
    <property type="protein sequence ID" value="SJZ96433.1"/>
    <property type="molecule type" value="Genomic_DNA"/>
</dbReference>
<organism evidence="8 9">
    <name type="scientific">Segatella oulorum</name>
    <dbReference type="NCBI Taxonomy" id="28136"/>
    <lineage>
        <taxon>Bacteria</taxon>
        <taxon>Pseudomonadati</taxon>
        <taxon>Bacteroidota</taxon>
        <taxon>Bacteroidia</taxon>
        <taxon>Bacteroidales</taxon>
        <taxon>Prevotellaceae</taxon>
        <taxon>Segatella</taxon>
    </lineage>
</organism>
<dbReference type="GO" id="GO:0001510">
    <property type="term" value="P:RNA methylation"/>
    <property type="evidence" value="ECO:0007669"/>
    <property type="project" value="InterPro"/>
</dbReference>
<evidence type="ECO:0000256" key="1">
    <source>
        <dbReference type="ARBA" id="ARBA00022490"/>
    </source>
</evidence>
<dbReference type="SUPFAM" id="SSF53335">
    <property type="entry name" value="S-adenosyl-L-methionine-dependent methyltransferases"/>
    <property type="match status" value="1"/>
</dbReference>
<keyword evidence="4 6" id="KW-0949">S-adenosyl-L-methionine</keyword>
<dbReference type="RefSeq" id="WP_025070404.1">
    <property type="nucleotide sequence ID" value="NZ_FUXK01000018.1"/>
</dbReference>
<dbReference type="Proteomes" id="UP000190065">
    <property type="component" value="Unassembled WGS sequence"/>
</dbReference>
<dbReference type="GO" id="GO:0008173">
    <property type="term" value="F:RNA methyltransferase activity"/>
    <property type="evidence" value="ECO:0007669"/>
    <property type="project" value="InterPro"/>
</dbReference>
<evidence type="ECO:0000313" key="9">
    <source>
        <dbReference type="Proteomes" id="UP000190065"/>
    </source>
</evidence>
<evidence type="ECO:0000256" key="2">
    <source>
        <dbReference type="ARBA" id="ARBA00022603"/>
    </source>
</evidence>
<dbReference type="InterPro" id="IPR001678">
    <property type="entry name" value="MeTrfase_RsmB-F_NOP2_dom"/>
</dbReference>
<evidence type="ECO:0000256" key="5">
    <source>
        <dbReference type="ARBA" id="ARBA00022884"/>
    </source>
</evidence>
<dbReference type="eggNOG" id="COG3270">
    <property type="taxonomic scope" value="Bacteria"/>
</dbReference>
<dbReference type="Gene3D" id="2.30.130.60">
    <property type="match status" value="1"/>
</dbReference>
<dbReference type="GO" id="GO:0003723">
    <property type="term" value="F:RNA binding"/>
    <property type="evidence" value="ECO:0007669"/>
    <property type="project" value="UniProtKB-UniRule"/>
</dbReference>
<evidence type="ECO:0000256" key="3">
    <source>
        <dbReference type="ARBA" id="ARBA00022679"/>
    </source>
</evidence>
<dbReference type="AlphaFoldDB" id="A0A1T4PY63"/>
<evidence type="ECO:0000313" key="8">
    <source>
        <dbReference type="EMBL" id="SJZ96433.1"/>
    </source>
</evidence>
<dbReference type="PANTHER" id="PTHR22807">
    <property type="entry name" value="NOP2 YEAST -RELATED NOL1/NOP2/FMU SUN DOMAIN-CONTAINING"/>
    <property type="match status" value="1"/>
</dbReference>
<dbReference type="PANTHER" id="PTHR22807:SF30">
    <property type="entry name" value="28S RRNA (CYTOSINE(4447)-C(5))-METHYLTRANSFERASE-RELATED"/>
    <property type="match status" value="1"/>
</dbReference>
<proteinExistence type="inferred from homology"/>
<protein>
    <submittedName>
        <fullName evidence="8">16S rRNA C967 or C1407 C5-methylase, RsmB/RsmF family</fullName>
    </submittedName>
</protein>
<dbReference type="InterPro" id="IPR029063">
    <property type="entry name" value="SAM-dependent_MTases_sf"/>
</dbReference>
<sequence length="430" mass="47445">MQLPDDFIRSTRQLMGDALYATLEAGLSTNPLVSIRLNPFKLKAGTFDVHGAESPVPWCPNGFYLAERPNFTFDPMLHQGLYYVQEAASMFIDYVVRNVVQQPVRMLDLCAAPGGKSTCAYCALPAGSVLFSNEPMRQRAQVLNENILKFGVPHCLVTNNYARDYQKSRLLFDVVLADVPCSGEGMFRKDAGAIADWSLTKVAECAALQREIITDIWPCLKPNGLLIYSTCTFNAHENDENVAWIAEHLGADFVSVPVPEAWHITGSLIDNHPVYRFIPGKTQGEGLFMAVLRKRNTSETEGVFAENYVQQPISPKALAALNVLSHGPLPDEIKGKTALPHQSKALSTQFDTAAFPQISVSYAQAIAYLRGEALTLPTDTPRGIVALRYANSPLGFVKNVGNRANNLYPQAWKIKSTHLPDTPPCIIQHR</sequence>
<dbReference type="Pfam" id="PF01189">
    <property type="entry name" value="Methyltr_RsmB-F"/>
    <property type="match status" value="1"/>
</dbReference>
<dbReference type="InterPro" id="IPR031341">
    <property type="entry name" value="Methyltr_RsmF_N"/>
</dbReference>
<reference evidence="8 9" key="1">
    <citation type="submission" date="2017-02" db="EMBL/GenBank/DDBJ databases">
        <authorList>
            <person name="Peterson S.W."/>
        </authorList>
    </citation>
    <scope>NUCLEOTIDE SEQUENCE [LARGE SCALE GENOMIC DNA]</scope>
    <source>
        <strain evidence="8 9">ATCC 43324</strain>
    </source>
</reference>
<dbReference type="STRING" id="28136.SAMN02745202_01610"/>
<dbReference type="InterPro" id="IPR023267">
    <property type="entry name" value="RCMT"/>
</dbReference>
<comment type="similarity">
    <text evidence="6">Belongs to the class I-like SAM-binding methyltransferase superfamily. RsmB/NOP family.</text>
</comment>
<dbReference type="InterPro" id="IPR027391">
    <property type="entry name" value="Nol1_Nop2_Fmu_2"/>
</dbReference>
<feature type="active site" description="Nucleophile" evidence="6">
    <location>
        <position position="231"/>
    </location>
</feature>
<accession>A0A1T4PY63</accession>
<dbReference type="PROSITE" id="PS51686">
    <property type="entry name" value="SAM_MT_RSMB_NOP"/>
    <property type="match status" value="1"/>
</dbReference>
<dbReference type="Pfam" id="PF13636">
    <property type="entry name" value="Methyltranf_PUA"/>
    <property type="match status" value="1"/>
</dbReference>
<evidence type="ECO:0000256" key="6">
    <source>
        <dbReference type="PROSITE-ProRule" id="PRU01023"/>
    </source>
</evidence>
<dbReference type="Gene3D" id="3.30.70.1170">
    <property type="entry name" value="Sun protein, domain 3"/>
    <property type="match status" value="1"/>
</dbReference>
<feature type="domain" description="SAM-dependent MTase RsmB/NOP-type" evidence="7">
    <location>
        <begin position="1"/>
        <end position="295"/>
    </location>
</feature>
<comment type="caution">
    <text evidence="6">Lacks conserved residue(s) required for the propagation of feature annotation.</text>
</comment>
<feature type="binding site" evidence="6">
    <location>
        <position position="178"/>
    </location>
    <ligand>
        <name>S-adenosyl-L-methionine</name>
        <dbReference type="ChEBI" id="CHEBI:59789"/>
    </ligand>
</feature>
<keyword evidence="1" id="KW-0963">Cytoplasm</keyword>
<feature type="binding site" evidence="6">
    <location>
        <position position="134"/>
    </location>
    <ligand>
        <name>S-adenosyl-L-methionine</name>
        <dbReference type="ChEBI" id="CHEBI:59789"/>
    </ligand>
</feature>
<gene>
    <name evidence="8" type="ORF">SAMN02745202_01610</name>
</gene>
<dbReference type="Gene3D" id="3.40.50.150">
    <property type="entry name" value="Vaccinia Virus protein VP39"/>
    <property type="match status" value="1"/>
</dbReference>
<dbReference type="eggNOG" id="COG0144">
    <property type="taxonomic scope" value="Bacteria"/>
</dbReference>
<feature type="binding site" evidence="6">
    <location>
        <begin position="110"/>
        <end position="116"/>
    </location>
    <ligand>
        <name>S-adenosyl-L-methionine</name>
        <dbReference type="ChEBI" id="CHEBI:59789"/>
    </ligand>
</feature>
<name>A0A1T4PY63_9BACT</name>
<dbReference type="PRINTS" id="PR02008">
    <property type="entry name" value="RCMTFAMILY"/>
</dbReference>